<dbReference type="EMBL" id="JAJFAZ020000007">
    <property type="protein sequence ID" value="KAI5316681.1"/>
    <property type="molecule type" value="Genomic_DNA"/>
</dbReference>
<evidence type="ECO:0000313" key="4">
    <source>
        <dbReference type="Proteomes" id="UP001054821"/>
    </source>
</evidence>
<accession>A0AAD4V389</accession>
<dbReference type="AlphaFoldDB" id="A0AAD4V389"/>
<keyword evidence="4" id="KW-1185">Reference proteome</keyword>
<gene>
    <name evidence="3" type="ORF">L3X38_036388</name>
</gene>
<dbReference type="PANTHER" id="PTHR31286">
    <property type="entry name" value="GLYCINE-RICH CELL WALL STRUCTURAL PROTEIN 1.8-LIKE"/>
    <property type="match status" value="1"/>
</dbReference>
<evidence type="ECO:0000256" key="1">
    <source>
        <dbReference type="SAM" id="MobiDB-lite"/>
    </source>
</evidence>
<protein>
    <recommendedName>
        <fullName evidence="2">DUF4283 domain-containing protein</fullName>
    </recommendedName>
</protein>
<dbReference type="Proteomes" id="UP001054821">
    <property type="component" value="Chromosome 7"/>
</dbReference>
<reference evidence="3 4" key="1">
    <citation type="journal article" date="2022" name="G3 (Bethesda)">
        <title>Whole-genome sequence and methylome profiling of the almond [Prunus dulcis (Mill.) D.A. Webb] cultivar 'Nonpareil'.</title>
        <authorList>
            <person name="D'Amico-Willman K.M."/>
            <person name="Ouma W.Z."/>
            <person name="Meulia T."/>
            <person name="Sideli G.M."/>
            <person name="Gradziel T.M."/>
            <person name="Fresnedo-Ramirez J."/>
        </authorList>
    </citation>
    <scope>NUCLEOTIDE SEQUENCE [LARGE SCALE GENOMIC DNA]</scope>
    <source>
        <strain evidence="3">Clone GOH B32 T37-40</strain>
    </source>
</reference>
<sequence>MMDVGALDSDDPPPLLPPISMSFKDKVSGDFGLPWRTAVILKLMGRPLSYAFLRTLLLHKWDLKGPMSLIDLENNYFIAKFLLVEDMRYVLSGGPWQIAGQYVVTQQWKPRFNAKEEKITHMTAWVRINGLNVEYFRYDVIEKIGNLIGTTVKVDAHTMSQAQGKFARVCVELNLTKPLTPFIEKDSGKDDMERFTPVSTRGNVKFATPSGFGSSSKAKSYGKQPSHPRESSPWVFKEPLKDITNALVSKVGGVVVKGGPNLRKPWRNEVGVKRVNAQGFDTMGLQISGSEVQDDVCRVFSFNVVGSPFNDSSLGKAGLVNGKAGLVNGHDPPDISQTKRHEAESSSVSIASDDMDQHGISLVLDLKKIYVIDIFAVLEPRISGPRALKVAKTLGFSHYHIVDAVGFSGGVWLLWNGSSVTLNILTKEMFSFLRLS</sequence>
<dbReference type="InterPro" id="IPR025558">
    <property type="entry name" value="DUF4283"/>
</dbReference>
<dbReference type="InterPro" id="IPR040256">
    <property type="entry name" value="At4g02000-like"/>
</dbReference>
<name>A0AAD4V389_PRUDU</name>
<dbReference type="PANTHER" id="PTHR31286:SF99">
    <property type="entry name" value="DUF4283 DOMAIN-CONTAINING PROTEIN"/>
    <property type="match status" value="1"/>
</dbReference>
<feature type="region of interest" description="Disordered" evidence="1">
    <location>
        <begin position="206"/>
        <end position="233"/>
    </location>
</feature>
<comment type="caution">
    <text evidence="3">The sequence shown here is derived from an EMBL/GenBank/DDBJ whole genome shotgun (WGS) entry which is preliminary data.</text>
</comment>
<evidence type="ECO:0000259" key="2">
    <source>
        <dbReference type="Pfam" id="PF14111"/>
    </source>
</evidence>
<evidence type="ECO:0000313" key="3">
    <source>
        <dbReference type="EMBL" id="KAI5316681.1"/>
    </source>
</evidence>
<proteinExistence type="predicted"/>
<dbReference type="Pfam" id="PF14111">
    <property type="entry name" value="DUF4283"/>
    <property type="match status" value="1"/>
</dbReference>
<feature type="domain" description="DUF4283" evidence="2">
    <location>
        <begin position="35"/>
        <end position="115"/>
    </location>
</feature>
<organism evidence="3 4">
    <name type="scientific">Prunus dulcis</name>
    <name type="common">Almond</name>
    <name type="synonym">Amygdalus dulcis</name>
    <dbReference type="NCBI Taxonomy" id="3755"/>
    <lineage>
        <taxon>Eukaryota</taxon>
        <taxon>Viridiplantae</taxon>
        <taxon>Streptophyta</taxon>
        <taxon>Embryophyta</taxon>
        <taxon>Tracheophyta</taxon>
        <taxon>Spermatophyta</taxon>
        <taxon>Magnoliopsida</taxon>
        <taxon>eudicotyledons</taxon>
        <taxon>Gunneridae</taxon>
        <taxon>Pentapetalae</taxon>
        <taxon>rosids</taxon>
        <taxon>fabids</taxon>
        <taxon>Rosales</taxon>
        <taxon>Rosaceae</taxon>
        <taxon>Amygdaloideae</taxon>
        <taxon>Amygdaleae</taxon>
        <taxon>Prunus</taxon>
    </lineage>
</organism>